<organism evidence="12 13">
    <name type="scientific">Nicoliella spurrieriana</name>
    <dbReference type="NCBI Taxonomy" id="2925830"/>
    <lineage>
        <taxon>Bacteria</taxon>
        <taxon>Bacillati</taxon>
        <taxon>Bacillota</taxon>
        <taxon>Bacilli</taxon>
        <taxon>Lactobacillales</taxon>
        <taxon>Lactobacillaceae</taxon>
        <taxon>Nicoliella</taxon>
    </lineage>
</organism>
<sequence length="107" mass="12142">MITKVTRDNLNEFVSAPLTIIDFWAPWCGPCKIMDRIIKDLAAEYGDQLQFGKFNVDDNQDIAERYKVFSIPSLVVFKDGKGVEKVSGIFPEPKLAEFIEQKIAEIS</sequence>
<dbReference type="GO" id="GO:0015035">
    <property type="term" value="F:protein-disulfide reductase activity"/>
    <property type="evidence" value="ECO:0007669"/>
    <property type="project" value="UniProtKB-UniRule"/>
</dbReference>
<dbReference type="InterPro" id="IPR036249">
    <property type="entry name" value="Thioredoxin-like_sf"/>
</dbReference>
<evidence type="ECO:0000256" key="9">
    <source>
        <dbReference type="PIRSR" id="PIRSR000077-1"/>
    </source>
</evidence>
<evidence type="ECO:0000256" key="6">
    <source>
        <dbReference type="ARBA" id="ARBA00023284"/>
    </source>
</evidence>
<evidence type="ECO:0000256" key="1">
    <source>
        <dbReference type="ARBA" id="ARBA00008987"/>
    </source>
</evidence>
<dbReference type="PANTHER" id="PTHR45663">
    <property type="entry name" value="GEO12009P1"/>
    <property type="match status" value="1"/>
</dbReference>
<evidence type="ECO:0000313" key="12">
    <source>
        <dbReference type="EMBL" id="UQS87137.1"/>
    </source>
</evidence>
<dbReference type="PIRSF" id="PIRSF000077">
    <property type="entry name" value="Thioredoxin"/>
    <property type="match status" value="1"/>
</dbReference>
<dbReference type="Gene3D" id="3.40.30.10">
    <property type="entry name" value="Glutaredoxin"/>
    <property type="match status" value="1"/>
</dbReference>
<keyword evidence="3" id="KW-0813">Transport</keyword>
<dbReference type="EMBL" id="CP093361">
    <property type="protein sequence ID" value="UQS87137.1"/>
    <property type="molecule type" value="Genomic_DNA"/>
</dbReference>
<dbReference type="InterPro" id="IPR017937">
    <property type="entry name" value="Thioredoxin_CS"/>
</dbReference>
<evidence type="ECO:0000256" key="8">
    <source>
        <dbReference type="PIRNR" id="PIRNR000077"/>
    </source>
</evidence>
<dbReference type="Proteomes" id="UP000831181">
    <property type="component" value="Chromosome"/>
</dbReference>
<feature type="site" description="Contributes to redox potential value" evidence="9">
    <location>
        <position position="30"/>
    </location>
</feature>
<proteinExistence type="inferred from homology"/>
<dbReference type="RefSeq" id="WP_260116937.1">
    <property type="nucleotide sequence ID" value="NZ_CP093361.1"/>
</dbReference>
<dbReference type="AlphaFoldDB" id="A0A976X629"/>
<dbReference type="PROSITE" id="PS51352">
    <property type="entry name" value="THIOREDOXIN_2"/>
    <property type="match status" value="1"/>
</dbReference>
<reference evidence="12" key="1">
    <citation type="journal article" date="2022" name="Int. J. Syst. Evol. Microbiol.">
        <title>Apilactobacillus apisilvae sp. nov., Nicolia spurrieriana gen. nov. sp. nov., Bombilactobacillus folatiphilus sp. nov. and Bombilactobacillus thymidiniphilus sp. nov., four new lactic acid bacterial isolates from stingless bees Tetragonula carbonaria and Austroplebeia australis.</title>
        <authorList>
            <person name="Oliphant S.A."/>
            <person name="Watson-Haigh N.S."/>
            <person name="Sumby K.M."/>
            <person name="Gardner J."/>
            <person name="Groom S."/>
            <person name="Jiranek V."/>
        </authorList>
    </citation>
    <scope>NUCLEOTIDE SEQUENCE</scope>
    <source>
        <strain evidence="12">SGEP1_A5</strain>
    </source>
</reference>
<keyword evidence="4" id="KW-0249">Electron transport</keyword>
<feature type="domain" description="Thioredoxin" evidence="11">
    <location>
        <begin position="1"/>
        <end position="104"/>
    </location>
</feature>
<evidence type="ECO:0000256" key="7">
    <source>
        <dbReference type="NCBIfam" id="TIGR01068"/>
    </source>
</evidence>
<evidence type="ECO:0000256" key="4">
    <source>
        <dbReference type="ARBA" id="ARBA00022982"/>
    </source>
</evidence>
<dbReference type="KEGG" id="lbe:MOO44_02955"/>
<evidence type="ECO:0000256" key="3">
    <source>
        <dbReference type="ARBA" id="ARBA00022448"/>
    </source>
</evidence>
<protein>
    <recommendedName>
        <fullName evidence="2 7">Thioredoxin</fullName>
    </recommendedName>
</protein>
<feature type="disulfide bond" description="Redox-active" evidence="10">
    <location>
        <begin position="28"/>
        <end position="31"/>
    </location>
</feature>
<dbReference type="PRINTS" id="PR00421">
    <property type="entry name" value="THIOREDOXIN"/>
</dbReference>
<dbReference type="FunFam" id="3.40.30.10:FF:000001">
    <property type="entry name" value="Thioredoxin"/>
    <property type="match status" value="1"/>
</dbReference>
<evidence type="ECO:0000256" key="10">
    <source>
        <dbReference type="PIRSR" id="PIRSR000077-4"/>
    </source>
</evidence>
<feature type="site" description="Contributes to redox potential value" evidence="9">
    <location>
        <position position="29"/>
    </location>
</feature>
<feature type="active site" description="Nucleophile" evidence="9">
    <location>
        <position position="28"/>
    </location>
</feature>
<dbReference type="Pfam" id="PF00085">
    <property type="entry name" value="Thioredoxin"/>
    <property type="match status" value="1"/>
</dbReference>
<accession>A0A976X629</accession>
<evidence type="ECO:0000313" key="13">
    <source>
        <dbReference type="Proteomes" id="UP000831181"/>
    </source>
</evidence>
<keyword evidence="6 10" id="KW-0676">Redox-active center</keyword>
<evidence type="ECO:0000259" key="11">
    <source>
        <dbReference type="PROSITE" id="PS51352"/>
    </source>
</evidence>
<dbReference type="NCBIfam" id="TIGR01068">
    <property type="entry name" value="thioredoxin"/>
    <property type="match status" value="1"/>
</dbReference>
<comment type="similarity">
    <text evidence="1 8">Belongs to the thioredoxin family.</text>
</comment>
<dbReference type="GO" id="GO:0005829">
    <property type="term" value="C:cytosol"/>
    <property type="evidence" value="ECO:0007669"/>
    <property type="project" value="TreeGrafter"/>
</dbReference>
<dbReference type="GO" id="GO:0045454">
    <property type="term" value="P:cell redox homeostasis"/>
    <property type="evidence" value="ECO:0007669"/>
    <property type="project" value="TreeGrafter"/>
</dbReference>
<feature type="site" description="Deprotonates C-terminal active site Cys" evidence="9">
    <location>
        <position position="22"/>
    </location>
</feature>
<feature type="active site" description="Nucleophile" evidence="9">
    <location>
        <position position="31"/>
    </location>
</feature>
<name>A0A976X629_9LACO</name>
<dbReference type="InterPro" id="IPR013766">
    <property type="entry name" value="Thioredoxin_domain"/>
</dbReference>
<dbReference type="CDD" id="cd02947">
    <property type="entry name" value="TRX_family"/>
    <property type="match status" value="1"/>
</dbReference>
<gene>
    <name evidence="12" type="primary">trxA</name>
    <name evidence="12" type="ORF">MOO44_02955</name>
</gene>
<dbReference type="InterPro" id="IPR005746">
    <property type="entry name" value="Thioredoxin"/>
</dbReference>
<keyword evidence="5 10" id="KW-1015">Disulfide bond</keyword>
<dbReference type="PANTHER" id="PTHR45663:SF11">
    <property type="entry name" value="GEO12009P1"/>
    <property type="match status" value="1"/>
</dbReference>
<evidence type="ECO:0000256" key="2">
    <source>
        <dbReference type="ARBA" id="ARBA00020570"/>
    </source>
</evidence>
<dbReference type="PROSITE" id="PS00194">
    <property type="entry name" value="THIOREDOXIN_1"/>
    <property type="match status" value="1"/>
</dbReference>
<evidence type="ECO:0000256" key="5">
    <source>
        <dbReference type="ARBA" id="ARBA00023157"/>
    </source>
</evidence>
<keyword evidence="13" id="KW-1185">Reference proteome</keyword>
<dbReference type="SUPFAM" id="SSF52833">
    <property type="entry name" value="Thioredoxin-like"/>
    <property type="match status" value="1"/>
</dbReference>